<sequence length="403" mass="43660">MKKILIPLTILILFITNASPLLSADPAAVNLKVAFIGDSGAGDNFQAVLNLIKNENAQIVMHLGDFDYDDGPEKWKQMVDATLGTGFPYLGADGNHDNWDSDGYAAYFKNKLSQIGLTPPSGNLPSSYAFAWQGLKFVVAKEDGDPSFIESQLAADNHQWKICAWHKNQTYMQLGNKSNEQGWPDYETCRKYGAIIATAHEHSYQRTKTLTSMENLTVDSSAHPLLNGIPQNQNSLLVAPGKSFVFVSGLGGASIRNQDRCPPAAYPYGGGSGCNYIWANVYTSDQQAKYGALFITFNAGGIQNKATGYFKNIAGQITDQFTVINSQAPPPTVSAGVTLSLQPSGGILPGDANKDGKVDGVDYVIWLNNYNKSVNNGSVSGDFNLNGKVDGVDYVIWLNNYNQ</sequence>
<dbReference type="InterPro" id="IPR018247">
    <property type="entry name" value="EF_Hand_1_Ca_BS"/>
</dbReference>
<dbReference type="Proteomes" id="UP000034894">
    <property type="component" value="Unassembled WGS sequence"/>
</dbReference>
<accession>A0A0G1G9C3</accession>
<dbReference type="GO" id="GO:0000272">
    <property type="term" value="P:polysaccharide catabolic process"/>
    <property type="evidence" value="ECO:0007669"/>
    <property type="project" value="InterPro"/>
</dbReference>
<name>A0A0G1G9C3_9BACT</name>
<evidence type="ECO:0000313" key="5">
    <source>
        <dbReference type="Proteomes" id="UP000034894"/>
    </source>
</evidence>
<evidence type="ECO:0000313" key="4">
    <source>
        <dbReference type="EMBL" id="KKS95568.1"/>
    </source>
</evidence>
<dbReference type="InterPro" id="IPR029052">
    <property type="entry name" value="Metallo-depent_PP-like"/>
</dbReference>
<dbReference type="PANTHER" id="PTHR22953:SF153">
    <property type="entry name" value="PURPLE ACID PHOSPHATASE"/>
    <property type="match status" value="1"/>
</dbReference>
<dbReference type="InterPro" id="IPR004843">
    <property type="entry name" value="Calcineurin-like_PHP"/>
</dbReference>
<evidence type="ECO:0000256" key="2">
    <source>
        <dbReference type="SAM" id="SignalP"/>
    </source>
</evidence>
<dbReference type="PROSITE" id="PS00018">
    <property type="entry name" value="EF_HAND_1"/>
    <property type="match status" value="1"/>
</dbReference>
<dbReference type="SUPFAM" id="SSF63446">
    <property type="entry name" value="Type I dockerin domain"/>
    <property type="match status" value="1"/>
</dbReference>
<dbReference type="GO" id="GO:0003993">
    <property type="term" value="F:acid phosphatase activity"/>
    <property type="evidence" value="ECO:0007669"/>
    <property type="project" value="InterPro"/>
</dbReference>
<comment type="caution">
    <text evidence="4">The sequence shown here is derived from an EMBL/GenBank/DDBJ whole genome shotgun (WGS) entry which is preliminary data.</text>
</comment>
<dbReference type="InterPro" id="IPR036439">
    <property type="entry name" value="Dockerin_dom_sf"/>
</dbReference>
<dbReference type="EMBL" id="LCFP01000016">
    <property type="protein sequence ID" value="KKS95568.1"/>
    <property type="molecule type" value="Genomic_DNA"/>
</dbReference>
<reference evidence="4 5" key="1">
    <citation type="journal article" date="2015" name="Nature">
        <title>rRNA introns, odd ribosomes, and small enigmatic genomes across a large radiation of phyla.</title>
        <authorList>
            <person name="Brown C.T."/>
            <person name="Hug L.A."/>
            <person name="Thomas B.C."/>
            <person name="Sharon I."/>
            <person name="Castelle C.J."/>
            <person name="Singh A."/>
            <person name="Wilkins M.J."/>
            <person name="Williams K.H."/>
            <person name="Banfield J.F."/>
        </authorList>
    </citation>
    <scope>NUCLEOTIDE SEQUENCE [LARGE SCALE GENOMIC DNA]</scope>
</reference>
<feature type="domain" description="Calcineurin-like phosphoesterase" evidence="3">
    <location>
        <begin position="31"/>
        <end position="204"/>
    </location>
</feature>
<evidence type="ECO:0000259" key="3">
    <source>
        <dbReference type="Pfam" id="PF00149"/>
    </source>
</evidence>
<dbReference type="Gene3D" id="1.10.1330.10">
    <property type="entry name" value="Dockerin domain"/>
    <property type="match status" value="1"/>
</dbReference>
<dbReference type="InterPro" id="IPR039331">
    <property type="entry name" value="PAPs-like"/>
</dbReference>
<organism evidence="4 5">
    <name type="scientific">Candidatus Gottesmanbacteria bacterium GW2011_GWA2_43_14</name>
    <dbReference type="NCBI Taxonomy" id="1618443"/>
    <lineage>
        <taxon>Bacteria</taxon>
        <taxon>Candidatus Gottesmaniibacteriota</taxon>
    </lineage>
</organism>
<dbReference type="SUPFAM" id="SSF56300">
    <property type="entry name" value="Metallo-dependent phosphatases"/>
    <property type="match status" value="1"/>
</dbReference>
<feature type="signal peptide" evidence="2">
    <location>
        <begin position="1"/>
        <end position="23"/>
    </location>
</feature>
<gene>
    <name evidence="4" type="ORF">UV73_C0016G0014</name>
</gene>
<keyword evidence="1 2" id="KW-0732">Signal</keyword>
<evidence type="ECO:0000256" key="1">
    <source>
        <dbReference type="ARBA" id="ARBA00022729"/>
    </source>
</evidence>
<dbReference type="PANTHER" id="PTHR22953">
    <property type="entry name" value="ACID PHOSPHATASE RELATED"/>
    <property type="match status" value="1"/>
</dbReference>
<dbReference type="AlphaFoldDB" id="A0A0G1G9C3"/>
<proteinExistence type="predicted"/>
<dbReference type="Gene3D" id="3.60.21.10">
    <property type="match status" value="1"/>
</dbReference>
<dbReference type="Pfam" id="PF00149">
    <property type="entry name" value="Metallophos"/>
    <property type="match status" value="1"/>
</dbReference>
<feature type="chain" id="PRO_5002537336" description="Calcineurin-like phosphoesterase domain-containing protein" evidence="2">
    <location>
        <begin position="24"/>
        <end position="403"/>
    </location>
</feature>
<protein>
    <recommendedName>
        <fullName evidence="3">Calcineurin-like phosphoesterase domain-containing protein</fullName>
    </recommendedName>
</protein>
<dbReference type="STRING" id="1618443.UV73_C0016G0014"/>